<evidence type="ECO:0000313" key="15">
    <source>
        <dbReference type="RefSeq" id="XP_019819000.2"/>
    </source>
</evidence>
<dbReference type="GO" id="GO:0004984">
    <property type="term" value="F:olfactory receptor activity"/>
    <property type="evidence" value="ECO:0007669"/>
    <property type="project" value="InterPro"/>
</dbReference>
<dbReference type="GO" id="GO:0004930">
    <property type="term" value="F:G protein-coupled receptor activity"/>
    <property type="evidence" value="ECO:0007669"/>
    <property type="project" value="UniProtKB-KW"/>
</dbReference>
<feature type="transmembrane region" description="Helical" evidence="12">
    <location>
        <begin position="60"/>
        <end position="78"/>
    </location>
</feature>
<dbReference type="OrthoDB" id="5950740at2759"/>
<keyword evidence="14" id="KW-1185">Reference proteome</keyword>
<evidence type="ECO:0000256" key="3">
    <source>
        <dbReference type="ARBA" id="ARBA00022475"/>
    </source>
</evidence>
<evidence type="ECO:0000256" key="8">
    <source>
        <dbReference type="ARBA" id="ARBA00023040"/>
    </source>
</evidence>
<evidence type="ECO:0000256" key="9">
    <source>
        <dbReference type="ARBA" id="ARBA00023136"/>
    </source>
</evidence>
<accession>A0A6P5C0M5</accession>
<dbReference type="PRINTS" id="PR00245">
    <property type="entry name" value="OLFACTORYR"/>
</dbReference>
<feature type="transmembrane region" description="Helical" evidence="12">
    <location>
        <begin position="25"/>
        <end position="48"/>
    </location>
</feature>
<evidence type="ECO:0000256" key="6">
    <source>
        <dbReference type="ARBA" id="ARBA00022725"/>
    </source>
</evidence>
<keyword evidence="6 12" id="KW-0552">Olfaction</keyword>
<evidence type="ECO:0000313" key="14">
    <source>
        <dbReference type="Proteomes" id="UP001652663"/>
    </source>
</evidence>
<reference evidence="15" key="1">
    <citation type="submission" date="2025-08" db="UniProtKB">
        <authorList>
            <consortium name="RefSeq"/>
        </authorList>
    </citation>
    <scope>IDENTIFICATION</scope>
    <source>
        <tissue evidence="15">Blood</tissue>
    </source>
</reference>
<dbReference type="SUPFAM" id="SSF81321">
    <property type="entry name" value="Family A G protein-coupled receptor-like"/>
    <property type="match status" value="1"/>
</dbReference>
<dbReference type="InterPro" id="IPR017452">
    <property type="entry name" value="GPCR_Rhodpsn_7TM"/>
</dbReference>
<protein>
    <recommendedName>
        <fullName evidence="12">Olfactory receptor</fullName>
    </recommendedName>
</protein>
<keyword evidence="11 15" id="KW-0675">Receptor</keyword>
<dbReference type="KEGG" id="biu:109561011"/>
<feature type="transmembrane region" description="Helical" evidence="12">
    <location>
        <begin position="140"/>
        <end position="158"/>
    </location>
</feature>
<comment type="function">
    <text evidence="1">Putative odorant or sperm cell receptor.</text>
</comment>
<gene>
    <name evidence="15" type="primary">LOC109561011</name>
</gene>
<evidence type="ECO:0000256" key="10">
    <source>
        <dbReference type="ARBA" id="ARBA00023224"/>
    </source>
</evidence>
<dbReference type="PANTHER" id="PTHR26453">
    <property type="entry name" value="OLFACTORY RECEPTOR"/>
    <property type="match status" value="1"/>
</dbReference>
<dbReference type="Gene3D" id="1.20.1070.10">
    <property type="entry name" value="Rhodopsin 7-helix transmembrane proteins"/>
    <property type="match status" value="1"/>
</dbReference>
<evidence type="ECO:0000256" key="1">
    <source>
        <dbReference type="ARBA" id="ARBA00003929"/>
    </source>
</evidence>
<keyword evidence="9 12" id="KW-0472">Membrane</keyword>
<dbReference type="InterPro" id="IPR000276">
    <property type="entry name" value="GPCR_Rhodpsn"/>
</dbReference>
<feature type="transmembrane region" description="Helical" evidence="12">
    <location>
        <begin position="200"/>
        <end position="226"/>
    </location>
</feature>
<dbReference type="PROSITE" id="PS00237">
    <property type="entry name" value="G_PROTEIN_RECEP_F1_1"/>
    <property type="match status" value="1"/>
</dbReference>
<comment type="similarity">
    <text evidence="11">Belongs to the G-protein coupled receptor 1 family.</text>
</comment>
<proteinExistence type="inferred from homology"/>
<dbReference type="GeneID" id="109561011"/>
<evidence type="ECO:0000256" key="4">
    <source>
        <dbReference type="ARBA" id="ARBA00022606"/>
    </source>
</evidence>
<dbReference type="CDD" id="cd15947">
    <property type="entry name" value="7tmA_OR2B-like"/>
    <property type="match status" value="1"/>
</dbReference>
<organism evidence="14 15">
    <name type="scientific">Bos indicus</name>
    <name type="common">Zebu</name>
    <dbReference type="NCBI Taxonomy" id="9915"/>
    <lineage>
        <taxon>Eukaryota</taxon>
        <taxon>Metazoa</taxon>
        <taxon>Chordata</taxon>
        <taxon>Craniata</taxon>
        <taxon>Vertebrata</taxon>
        <taxon>Euteleostomi</taxon>
        <taxon>Mammalia</taxon>
        <taxon>Eutheria</taxon>
        <taxon>Laurasiatheria</taxon>
        <taxon>Artiodactyla</taxon>
        <taxon>Ruminantia</taxon>
        <taxon>Pecora</taxon>
        <taxon>Bovidae</taxon>
        <taxon>Bovinae</taxon>
        <taxon>Bos</taxon>
    </lineage>
</organism>
<evidence type="ECO:0000259" key="13">
    <source>
        <dbReference type="PROSITE" id="PS50262"/>
    </source>
</evidence>
<dbReference type="PROSITE" id="PS50262">
    <property type="entry name" value="G_PROTEIN_RECEP_F1_2"/>
    <property type="match status" value="1"/>
</dbReference>
<dbReference type="InterPro" id="IPR000725">
    <property type="entry name" value="Olfact_rcpt"/>
</dbReference>
<evidence type="ECO:0000256" key="12">
    <source>
        <dbReference type="RuleBase" id="RU363047"/>
    </source>
</evidence>
<dbReference type="RefSeq" id="XP_019819000.2">
    <property type="nucleotide sequence ID" value="XM_019963441.2"/>
</dbReference>
<keyword evidence="10 11" id="KW-0807">Transducer</keyword>
<name>A0A6P5C0M5_BOSIN</name>
<evidence type="ECO:0000256" key="5">
    <source>
        <dbReference type="ARBA" id="ARBA00022692"/>
    </source>
</evidence>
<feature type="domain" description="G-protein coupled receptors family 1 profile" evidence="13">
    <location>
        <begin position="41"/>
        <end position="290"/>
    </location>
</feature>
<keyword evidence="5 11" id="KW-0812">Transmembrane</keyword>
<feature type="transmembrane region" description="Helical" evidence="12">
    <location>
        <begin position="98"/>
        <end position="120"/>
    </location>
</feature>
<dbReference type="GO" id="GO:0005886">
    <property type="term" value="C:plasma membrane"/>
    <property type="evidence" value="ECO:0007669"/>
    <property type="project" value="UniProtKB-SubCell"/>
</dbReference>
<keyword evidence="4 12" id="KW-0716">Sensory transduction</keyword>
<keyword evidence="7 12" id="KW-1133">Transmembrane helix</keyword>
<sequence length="364" mass="40903">MERNNESSGGDFILLGFSDRPKLEMVLFFVNMIFYFLAVAGNSTIIFLSLVDPQLHTPMYFFLSNLSLLDLCYTTSSIPQMLVNLWGPYKTITYVGCVIQLFAFLSVGGIECILLSVMAYDRFVAVCKPLQYMAIMHPQLCLQLAAFAWLSGIANSILMSPLTMSLGRCGHRHINHFVCEMPAIIRISCVDTSWVEGLGFFLAIPIVLVPLTMILVSYGYIAAAVLRMQSAAGRQKAFNTCSSHMVVVSLFYSSIIYMYMQPGNTASQDQGKFLTLFYCLVTPTLNPFIYTLRNKDVKWAMRKLVSTQASCIMRGISQKKWSMRLFPQRGRSMVSVEPTMLVVRPPSHEAKARLQQSFGCMMTV</sequence>
<dbReference type="Proteomes" id="UP001652663">
    <property type="component" value="Chromosome 7"/>
</dbReference>
<feature type="transmembrane region" description="Helical" evidence="12">
    <location>
        <begin position="272"/>
        <end position="292"/>
    </location>
</feature>
<evidence type="ECO:0000256" key="2">
    <source>
        <dbReference type="ARBA" id="ARBA00004651"/>
    </source>
</evidence>
<keyword evidence="8 11" id="KW-0297">G-protein coupled receptor</keyword>
<dbReference type="Pfam" id="PF13853">
    <property type="entry name" value="7tm_4"/>
    <property type="match status" value="1"/>
</dbReference>
<feature type="transmembrane region" description="Helical" evidence="12">
    <location>
        <begin position="238"/>
        <end position="260"/>
    </location>
</feature>
<dbReference type="PRINTS" id="PR00237">
    <property type="entry name" value="GPCRRHODOPSN"/>
</dbReference>
<evidence type="ECO:0000256" key="11">
    <source>
        <dbReference type="RuleBase" id="RU000688"/>
    </source>
</evidence>
<evidence type="ECO:0000256" key="7">
    <source>
        <dbReference type="ARBA" id="ARBA00022989"/>
    </source>
</evidence>
<keyword evidence="3 12" id="KW-1003">Cell membrane</keyword>
<comment type="subcellular location">
    <subcellularLocation>
        <location evidence="2 12">Cell membrane</location>
        <topology evidence="2 12">Multi-pass membrane protein</topology>
    </subcellularLocation>
</comment>